<keyword evidence="3" id="KW-0012">Acyltransferase</keyword>
<protein>
    <submittedName>
        <fullName evidence="5">Serine acetyltransferase</fullName>
    </submittedName>
</protein>
<comment type="similarity">
    <text evidence="1">Belongs to the transferase hexapeptide repeat family.</text>
</comment>
<accession>A0A6C1KK53</accession>
<dbReference type="InterPro" id="IPR011004">
    <property type="entry name" value="Trimer_LpxA-like_sf"/>
</dbReference>
<sequence length="397" mass="42129">MPWVCHTGRAAFSSQSISALLSVAASRRAGDVVMRHLSGASGRDGGEVGRRQPEGGAGFGGCKTAPQGRRDCFVRNRRHRIGQCCIAAQHRRHGPPRGSRRCRRADCRRPVAAPEGLGWYAFAPAKPCSEIINEVSTVGRRSRLGVRRAARSPSAVGVMRGRFLLSGCAATQYIAGGSVVRDRRCPARCRAAEADTSKGDLMASETPLQKVKADLERYAASEGKGVSFLLAVRMFLVTPGFQFVFSRRLQEMVVRIPVIGRALRRVIWWASCLIFGSEIAMAAKIGGGLYVPHPYGIVVGSARIGRNMHLLQNVTIGRKSREEPGDPMFGDDVTVSAGAVLLGPITIGDGAVIGANSVVLKDVPPRALAIGIPARIIPAAAPPPAADGAETLVASSL</sequence>
<proteinExistence type="inferred from homology"/>
<reference evidence="5 6" key="1">
    <citation type="submission" date="2019-05" db="EMBL/GenBank/DDBJ databases">
        <authorList>
            <person name="Zhou X."/>
        </authorList>
    </citation>
    <scope>NUCLEOTIDE SEQUENCE [LARGE SCALE GENOMIC DNA]</scope>
    <source>
        <strain evidence="5 6">DSM 432</strain>
    </source>
</reference>
<dbReference type="Gene3D" id="2.160.10.10">
    <property type="entry name" value="Hexapeptide repeat proteins"/>
    <property type="match status" value="1"/>
</dbReference>
<dbReference type="AlphaFoldDB" id="A0A6C1KK53"/>
<name>A0A6C1KK53_XANAU</name>
<dbReference type="SUPFAM" id="SSF51161">
    <property type="entry name" value="Trimeric LpxA-like enzymes"/>
    <property type="match status" value="1"/>
</dbReference>
<dbReference type="InterPro" id="IPR045304">
    <property type="entry name" value="LbH_SAT"/>
</dbReference>
<organism evidence="5 6">
    <name type="scientific">Xanthobacter autotrophicus</name>
    <dbReference type="NCBI Taxonomy" id="280"/>
    <lineage>
        <taxon>Bacteria</taxon>
        <taxon>Pseudomonadati</taxon>
        <taxon>Pseudomonadota</taxon>
        <taxon>Alphaproteobacteria</taxon>
        <taxon>Hyphomicrobiales</taxon>
        <taxon>Xanthobacteraceae</taxon>
        <taxon>Xanthobacter</taxon>
    </lineage>
</organism>
<dbReference type="OrthoDB" id="9815592at2"/>
<dbReference type="CDD" id="cd03354">
    <property type="entry name" value="LbH_SAT"/>
    <property type="match status" value="1"/>
</dbReference>
<evidence type="ECO:0000256" key="2">
    <source>
        <dbReference type="ARBA" id="ARBA00022679"/>
    </source>
</evidence>
<feature type="region of interest" description="Disordered" evidence="4">
    <location>
        <begin position="37"/>
        <end position="61"/>
    </location>
</feature>
<dbReference type="NCBIfam" id="NF041874">
    <property type="entry name" value="EPS_EpsC"/>
    <property type="match status" value="1"/>
</dbReference>
<evidence type="ECO:0000313" key="5">
    <source>
        <dbReference type="EMBL" id="TLX43404.1"/>
    </source>
</evidence>
<dbReference type="EMBL" id="VAUP01000017">
    <property type="protein sequence ID" value="TLX43404.1"/>
    <property type="molecule type" value="Genomic_DNA"/>
</dbReference>
<evidence type="ECO:0000256" key="3">
    <source>
        <dbReference type="ARBA" id="ARBA00023315"/>
    </source>
</evidence>
<feature type="compositionally biased region" description="Basic and acidic residues" evidence="4">
    <location>
        <begin position="44"/>
        <end position="53"/>
    </location>
</feature>
<keyword evidence="2 5" id="KW-0808">Transferase</keyword>
<dbReference type="Pfam" id="PF00132">
    <property type="entry name" value="Hexapep"/>
    <property type="match status" value="1"/>
</dbReference>
<gene>
    <name evidence="5" type="ORF">FBQ73_08610</name>
</gene>
<evidence type="ECO:0000313" key="6">
    <source>
        <dbReference type="Proteomes" id="UP000305131"/>
    </source>
</evidence>
<dbReference type="PANTHER" id="PTHR42811">
    <property type="entry name" value="SERINE ACETYLTRANSFERASE"/>
    <property type="match status" value="1"/>
</dbReference>
<dbReference type="GO" id="GO:0016746">
    <property type="term" value="F:acyltransferase activity"/>
    <property type="evidence" value="ECO:0007669"/>
    <property type="project" value="UniProtKB-KW"/>
</dbReference>
<evidence type="ECO:0000256" key="4">
    <source>
        <dbReference type="SAM" id="MobiDB-lite"/>
    </source>
</evidence>
<dbReference type="InterPro" id="IPR053376">
    <property type="entry name" value="Serine_acetyltransferase"/>
</dbReference>
<dbReference type="InterPro" id="IPR001451">
    <property type="entry name" value="Hexapep"/>
</dbReference>
<evidence type="ECO:0000256" key="1">
    <source>
        <dbReference type="ARBA" id="ARBA00007274"/>
    </source>
</evidence>
<dbReference type="Proteomes" id="UP000305131">
    <property type="component" value="Unassembled WGS sequence"/>
</dbReference>
<comment type="caution">
    <text evidence="5">The sequence shown here is derived from an EMBL/GenBank/DDBJ whole genome shotgun (WGS) entry which is preliminary data.</text>
</comment>